<dbReference type="GO" id="GO:0005783">
    <property type="term" value="C:endoplasmic reticulum"/>
    <property type="evidence" value="ECO:0007669"/>
    <property type="project" value="UniProtKB-SubCell"/>
</dbReference>
<feature type="transmembrane region" description="Helical" evidence="19">
    <location>
        <begin position="161"/>
        <end position="180"/>
    </location>
</feature>
<dbReference type="PANTHER" id="PTHR13906">
    <property type="entry name" value="PORCUPINE"/>
    <property type="match status" value="1"/>
</dbReference>
<evidence type="ECO:0000256" key="10">
    <source>
        <dbReference type="ARBA" id="ARBA00023098"/>
    </source>
</evidence>
<evidence type="ECO:0000256" key="9">
    <source>
        <dbReference type="ARBA" id="ARBA00022989"/>
    </source>
</evidence>
<organism evidence="20 21">
    <name type="scientific">Crassostrea virginica</name>
    <name type="common">Eastern oyster</name>
    <dbReference type="NCBI Taxonomy" id="6565"/>
    <lineage>
        <taxon>Eukaryota</taxon>
        <taxon>Metazoa</taxon>
        <taxon>Spiralia</taxon>
        <taxon>Lophotrochozoa</taxon>
        <taxon>Mollusca</taxon>
        <taxon>Bivalvia</taxon>
        <taxon>Autobranchia</taxon>
        <taxon>Pteriomorphia</taxon>
        <taxon>Ostreida</taxon>
        <taxon>Ostreoidea</taxon>
        <taxon>Ostreidae</taxon>
        <taxon>Crassostrea</taxon>
    </lineage>
</organism>
<dbReference type="GO" id="GO:0016020">
    <property type="term" value="C:membrane"/>
    <property type="evidence" value="ECO:0007669"/>
    <property type="project" value="UniProtKB-SubCell"/>
</dbReference>
<comment type="subcellular location">
    <subcellularLocation>
        <location evidence="2">Endoplasmic reticulum</location>
    </subcellularLocation>
    <subcellularLocation>
        <location evidence="1">Membrane</location>
        <topology evidence="1">Multi-pass membrane protein</topology>
    </subcellularLocation>
</comment>
<feature type="transmembrane region" description="Helical" evidence="19">
    <location>
        <begin position="6"/>
        <end position="34"/>
    </location>
</feature>
<feature type="transmembrane region" description="Helical" evidence="19">
    <location>
        <begin position="349"/>
        <end position="371"/>
    </location>
</feature>
<evidence type="ECO:0000256" key="5">
    <source>
        <dbReference type="ARBA" id="ARBA00022516"/>
    </source>
</evidence>
<accession>A0A8B8A917</accession>
<keyword evidence="14" id="KW-0012">Acyltransferase</keyword>
<keyword evidence="8" id="KW-0256">Endoplasmic reticulum</keyword>
<keyword evidence="6" id="KW-0808">Transferase</keyword>
<dbReference type="GO" id="GO:0006656">
    <property type="term" value="P:phosphatidylcholine biosynthetic process"/>
    <property type="evidence" value="ECO:0007669"/>
    <property type="project" value="TreeGrafter"/>
</dbReference>
<evidence type="ECO:0000313" key="21">
    <source>
        <dbReference type="RefSeq" id="XP_022286359.1"/>
    </source>
</evidence>
<feature type="transmembrane region" description="Helical" evidence="19">
    <location>
        <begin position="273"/>
        <end position="291"/>
    </location>
</feature>
<evidence type="ECO:0000313" key="20">
    <source>
        <dbReference type="Proteomes" id="UP000694844"/>
    </source>
</evidence>
<evidence type="ECO:0000256" key="12">
    <source>
        <dbReference type="ARBA" id="ARBA00023209"/>
    </source>
</evidence>
<evidence type="ECO:0000256" key="14">
    <source>
        <dbReference type="ARBA" id="ARBA00023315"/>
    </source>
</evidence>
<dbReference type="RefSeq" id="XP_022286359.1">
    <property type="nucleotide sequence ID" value="XM_022430651.1"/>
</dbReference>
<dbReference type="Proteomes" id="UP000694844">
    <property type="component" value="Chromosome 5"/>
</dbReference>
<comment type="similarity">
    <text evidence="4">Belongs to the membrane-bound acyltransferase family.</text>
</comment>
<evidence type="ECO:0000256" key="16">
    <source>
        <dbReference type="ARBA" id="ARBA00026120"/>
    </source>
</evidence>
<feature type="transmembrane region" description="Helical" evidence="19">
    <location>
        <begin position="93"/>
        <end position="109"/>
    </location>
</feature>
<evidence type="ECO:0000256" key="1">
    <source>
        <dbReference type="ARBA" id="ARBA00004141"/>
    </source>
</evidence>
<evidence type="ECO:0000256" key="2">
    <source>
        <dbReference type="ARBA" id="ARBA00004240"/>
    </source>
</evidence>
<keyword evidence="20" id="KW-1185">Reference proteome</keyword>
<evidence type="ECO:0000256" key="15">
    <source>
        <dbReference type="ARBA" id="ARBA00025707"/>
    </source>
</evidence>
<keyword evidence="5" id="KW-0444">Lipid biosynthesis</keyword>
<dbReference type="Pfam" id="PF03062">
    <property type="entry name" value="MBOAT"/>
    <property type="match status" value="1"/>
</dbReference>
<sequence>MRRSDVLGALASQIGASVEATSFLLSLFIGYPIAILHRAFIHGKDVNVHHVFFTITGLAVYYFNFGLQFIHPIINIIVIYVLLRVAGGSKFSVAFAFLFNSAYLLYGYLEIDKREGYPINWSTPQCVLTLRLTALVLDLYDGKKSQDKLSKDQKENCISDIPSLLAMFGQCFYVGGMLAGPQFGMKKYLSFTRGEFSELMAKDASKEMQDSPPASVGPAMTRLALGIFYIILFQTGNILFSDDYFFTTQYQESGFLAKCAFILIWGQLHFRKYVGIWLICEGISILMGLSYNGKDVNGNILWDGVTNVKLYQLETSSTFREAIESFNHNTNKWMFRYIYKRLQFLGNKLVSQAVTLVYLAMWHGLATGYYMNFFLEFIMVNTENQIMVLEDRIPILHEVNRSSTLQPFLWLVRKVLLSFSISYALVSFCMLTHVKYLQIYSSVGYVGHIVYLGFPLIYLILMRLTKAQKKSDSKSQ</sequence>
<dbReference type="GO" id="GO:0071617">
    <property type="term" value="F:lysophospholipid acyltransferase activity"/>
    <property type="evidence" value="ECO:0007669"/>
    <property type="project" value="TreeGrafter"/>
</dbReference>
<dbReference type="KEGG" id="cvn:111099219"/>
<comment type="pathway">
    <text evidence="15">Phospholipid metabolism.</text>
</comment>
<reference evidence="21" key="1">
    <citation type="submission" date="2025-08" db="UniProtKB">
        <authorList>
            <consortium name="RefSeq"/>
        </authorList>
    </citation>
    <scope>IDENTIFICATION</scope>
    <source>
        <tissue evidence="21">Whole sample</tissue>
    </source>
</reference>
<evidence type="ECO:0000256" key="19">
    <source>
        <dbReference type="SAM" id="Phobius"/>
    </source>
</evidence>
<evidence type="ECO:0000256" key="17">
    <source>
        <dbReference type="ARBA" id="ARBA00038923"/>
    </source>
</evidence>
<evidence type="ECO:0000256" key="4">
    <source>
        <dbReference type="ARBA" id="ARBA00010323"/>
    </source>
</evidence>
<dbReference type="EC" id="2.3.1.23" evidence="16"/>
<keyword evidence="10" id="KW-0443">Lipid metabolism</keyword>
<dbReference type="InterPro" id="IPR049941">
    <property type="entry name" value="LPLAT_7/PORCN-like"/>
</dbReference>
<dbReference type="PANTHER" id="PTHR13906:SF14">
    <property type="entry name" value="LYSOPHOSPHOLIPID ACYLTRANSFERASE 5"/>
    <property type="match status" value="1"/>
</dbReference>
<dbReference type="GO" id="GO:0047184">
    <property type="term" value="F:1-acylglycerophosphocholine O-acyltransferase activity"/>
    <property type="evidence" value="ECO:0007669"/>
    <property type="project" value="UniProtKB-EC"/>
</dbReference>
<keyword evidence="13" id="KW-1208">Phospholipid metabolism</keyword>
<proteinExistence type="inferred from homology"/>
<evidence type="ECO:0000256" key="11">
    <source>
        <dbReference type="ARBA" id="ARBA00023136"/>
    </source>
</evidence>
<comment type="pathway">
    <text evidence="3">Lipid metabolism; phospholipid metabolism.</text>
</comment>
<dbReference type="EC" id="2.3.1.n6" evidence="17"/>
<dbReference type="GO" id="GO:0030258">
    <property type="term" value="P:lipid modification"/>
    <property type="evidence" value="ECO:0007669"/>
    <property type="project" value="TreeGrafter"/>
</dbReference>
<dbReference type="OrthoDB" id="5974730at2759"/>
<dbReference type="GeneID" id="111099219"/>
<evidence type="ECO:0000256" key="18">
    <source>
        <dbReference type="ARBA" id="ARBA00039721"/>
    </source>
</evidence>
<feature type="transmembrane region" description="Helical" evidence="19">
    <location>
        <begin position="439"/>
        <end position="461"/>
    </location>
</feature>
<keyword evidence="9 19" id="KW-1133">Transmembrane helix</keyword>
<keyword evidence="11 19" id="KW-0472">Membrane</keyword>
<keyword evidence="12" id="KW-0594">Phospholipid biosynthesis</keyword>
<gene>
    <name evidence="21" type="primary">LOC111099219</name>
</gene>
<feature type="transmembrane region" description="Helical" evidence="19">
    <location>
        <begin position="46"/>
        <end position="63"/>
    </location>
</feature>
<protein>
    <recommendedName>
        <fullName evidence="18">Lysophospholipid acyltransferase 5</fullName>
        <ecNumber evidence="16">2.3.1.23</ecNumber>
        <ecNumber evidence="17">2.3.1.n6</ecNumber>
    </recommendedName>
</protein>
<feature type="transmembrane region" description="Helical" evidence="19">
    <location>
        <begin position="219"/>
        <end position="240"/>
    </location>
</feature>
<evidence type="ECO:0000256" key="7">
    <source>
        <dbReference type="ARBA" id="ARBA00022692"/>
    </source>
</evidence>
<feature type="transmembrane region" description="Helical" evidence="19">
    <location>
        <begin position="415"/>
        <end position="433"/>
    </location>
</feature>
<evidence type="ECO:0000256" key="3">
    <source>
        <dbReference type="ARBA" id="ARBA00005074"/>
    </source>
</evidence>
<name>A0A8B8A917_CRAVI</name>
<dbReference type="AlphaFoldDB" id="A0A8B8A917"/>
<evidence type="ECO:0000256" key="6">
    <source>
        <dbReference type="ARBA" id="ARBA00022679"/>
    </source>
</evidence>
<evidence type="ECO:0000256" key="8">
    <source>
        <dbReference type="ARBA" id="ARBA00022824"/>
    </source>
</evidence>
<evidence type="ECO:0000256" key="13">
    <source>
        <dbReference type="ARBA" id="ARBA00023264"/>
    </source>
</evidence>
<keyword evidence="7 19" id="KW-0812">Transmembrane</keyword>
<dbReference type="InterPro" id="IPR004299">
    <property type="entry name" value="MBOAT_fam"/>
</dbReference>